<evidence type="ECO:0000256" key="3">
    <source>
        <dbReference type="ARBA" id="ARBA00022475"/>
    </source>
</evidence>
<reference evidence="9 10" key="1">
    <citation type="submission" date="2019-07" db="EMBL/GenBank/DDBJ databases">
        <title>Whole genome shotgun sequence of Swaminathania salitolerans NBRC 104436.</title>
        <authorList>
            <person name="Hosoyama A."/>
            <person name="Uohara A."/>
            <person name="Ohji S."/>
            <person name="Ichikawa N."/>
        </authorList>
    </citation>
    <scope>NUCLEOTIDE SEQUENCE [LARGE SCALE GENOMIC DNA]</scope>
    <source>
        <strain evidence="9 10">NBRC 104436</strain>
    </source>
</reference>
<dbReference type="InterPro" id="IPR000109">
    <property type="entry name" value="POT_fam"/>
</dbReference>
<evidence type="ECO:0000256" key="7">
    <source>
        <dbReference type="ARBA" id="ARBA00023136"/>
    </source>
</evidence>
<evidence type="ECO:0000256" key="5">
    <source>
        <dbReference type="ARBA" id="ARBA00022856"/>
    </source>
</evidence>
<dbReference type="Proteomes" id="UP000321405">
    <property type="component" value="Unassembled WGS sequence"/>
</dbReference>
<comment type="caution">
    <text evidence="9">The sequence shown here is derived from an EMBL/GenBank/DDBJ whole genome shotgun (WGS) entry which is preliminary data.</text>
</comment>
<feature type="transmembrane region" description="Helical" evidence="8">
    <location>
        <begin position="205"/>
        <end position="223"/>
    </location>
</feature>
<feature type="transmembrane region" description="Helical" evidence="8">
    <location>
        <begin position="414"/>
        <end position="434"/>
    </location>
</feature>
<dbReference type="GO" id="GO:0005886">
    <property type="term" value="C:plasma membrane"/>
    <property type="evidence" value="ECO:0007669"/>
    <property type="project" value="UniProtKB-SubCell"/>
</dbReference>
<comment type="subcellular location">
    <subcellularLocation>
        <location evidence="1">Cell membrane</location>
        <topology evidence="1">Multi-pass membrane protein</topology>
    </subcellularLocation>
</comment>
<evidence type="ECO:0000256" key="6">
    <source>
        <dbReference type="ARBA" id="ARBA00022989"/>
    </source>
</evidence>
<feature type="transmembrane region" description="Helical" evidence="8">
    <location>
        <begin position="454"/>
        <end position="473"/>
    </location>
</feature>
<keyword evidence="2" id="KW-0813">Transport</keyword>
<keyword evidence="3" id="KW-1003">Cell membrane</keyword>
<dbReference type="SUPFAM" id="SSF103473">
    <property type="entry name" value="MFS general substrate transporter"/>
    <property type="match status" value="1"/>
</dbReference>
<sequence length="513" mass="55373">MPTRRQAFSVVFAIELWERFGYYGMQAVLTLYLVQRLGLTDVAANVMIAAFVGLTYITPVLGGFAGDRILGPRRTMLMGAVALIFGYAALALADQHRALLFFAMALISAGNGLFKPNAANLVRRIYEGDDAALDAAFTIYYMSVNVGSTVSMLLTPLLQEYYGPASAFMTCSGGLVVGLLYYLWRRRWIHHAGSALDRGAFEARPFLLVLAGFVLTVLVLTGIIASPGIARFCVWCASAAILFLWGRLYLRSGESARPGLRLTFLLCIESMAYLIFYQQMMTSLTLFALRAVDGDLRIGGVTLVHLNAGQFQALNPIWIMLASPLLASLYNRLSAQGRDLSLAHKMVLGFGLVTLGFLIWWIAAAHAHPLVSAWVMVLGYGLISIAELLTMALGLAIIARYTAPESSGFMMGSLYLLWGIAMYVGSLVANFAAFDGASPQGVPAAALYVPLFRDLFFAGLVLTGILVALLPLARRWDRQHVLAVASGAVASAEAASGPVAEDAPAAMPLDIER</sequence>
<feature type="transmembrane region" description="Helical" evidence="8">
    <location>
        <begin position="135"/>
        <end position="155"/>
    </location>
</feature>
<feature type="transmembrane region" description="Helical" evidence="8">
    <location>
        <begin position="313"/>
        <end position="330"/>
    </location>
</feature>
<gene>
    <name evidence="9" type="ORF">SSA02_02420</name>
</gene>
<keyword evidence="5" id="KW-0571">Peptide transport</keyword>
<keyword evidence="5" id="KW-0653">Protein transport</keyword>
<accession>A0A511BL53</accession>
<feature type="transmembrane region" description="Helical" evidence="8">
    <location>
        <begin position="98"/>
        <end position="114"/>
    </location>
</feature>
<evidence type="ECO:0000313" key="9">
    <source>
        <dbReference type="EMBL" id="GEL01079.1"/>
    </source>
</evidence>
<feature type="transmembrane region" description="Helical" evidence="8">
    <location>
        <begin position="342"/>
        <end position="362"/>
    </location>
</feature>
<dbReference type="PANTHER" id="PTHR23517:SF15">
    <property type="entry name" value="PROTON-DEPENDENT OLIGOPEPTIDE FAMILY TRANSPORT PROTEIN"/>
    <property type="match status" value="1"/>
</dbReference>
<feature type="transmembrane region" description="Helical" evidence="8">
    <location>
        <begin position="76"/>
        <end position="92"/>
    </location>
</feature>
<dbReference type="Pfam" id="PF00854">
    <property type="entry name" value="PTR2"/>
    <property type="match status" value="1"/>
</dbReference>
<feature type="transmembrane region" description="Helical" evidence="8">
    <location>
        <begin position="229"/>
        <end position="250"/>
    </location>
</feature>
<dbReference type="GO" id="GO:0015833">
    <property type="term" value="P:peptide transport"/>
    <property type="evidence" value="ECO:0007669"/>
    <property type="project" value="UniProtKB-KW"/>
</dbReference>
<evidence type="ECO:0000313" key="10">
    <source>
        <dbReference type="Proteomes" id="UP000321405"/>
    </source>
</evidence>
<dbReference type="AlphaFoldDB" id="A0A511BL53"/>
<organism evidence="9 10">
    <name type="scientific">Swaminathania salitolerans</name>
    <dbReference type="NCBI Taxonomy" id="182838"/>
    <lineage>
        <taxon>Bacteria</taxon>
        <taxon>Pseudomonadati</taxon>
        <taxon>Pseudomonadota</taxon>
        <taxon>Alphaproteobacteria</taxon>
        <taxon>Acetobacterales</taxon>
        <taxon>Acetobacteraceae</taxon>
        <taxon>Swaminathania</taxon>
    </lineage>
</organism>
<dbReference type="PANTHER" id="PTHR23517">
    <property type="entry name" value="RESISTANCE PROTEIN MDTM, PUTATIVE-RELATED-RELATED"/>
    <property type="match status" value="1"/>
</dbReference>
<dbReference type="InterPro" id="IPR050171">
    <property type="entry name" value="MFS_Transporters"/>
</dbReference>
<keyword evidence="4 8" id="KW-0812">Transmembrane</keyword>
<dbReference type="Gene3D" id="1.20.1250.20">
    <property type="entry name" value="MFS general substrate transporter like domains"/>
    <property type="match status" value="1"/>
</dbReference>
<proteinExistence type="predicted"/>
<feature type="transmembrane region" description="Helical" evidence="8">
    <location>
        <begin position="262"/>
        <end position="280"/>
    </location>
</feature>
<feature type="transmembrane region" description="Helical" evidence="8">
    <location>
        <begin position="161"/>
        <end position="184"/>
    </location>
</feature>
<keyword evidence="6 8" id="KW-1133">Transmembrane helix</keyword>
<dbReference type="EMBL" id="BJVC01000001">
    <property type="protein sequence ID" value="GEL01079.1"/>
    <property type="molecule type" value="Genomic_DNA"/>
</dbReference>
<evidence type="ECO:0000256" key="2">
    <source>
        <dbReference type="ARBA" id="ARBA00022448"/>
    </source>
</evidence>
<evidence type="ECO:0000256" key="8">
    <source>
        <dbReference type="SAM" id="Phobius"/>
    </source>
</evidence>
<dbReference type="InterPro" id="IPR036259">
    <property type="entry name" value="MFS_trans_sf"/>
</dbReference>
<keyword evidence="7 8" id="KW-0472">Membrane</keyword>
<dbReference type="NCBIfam" id="TIGR00924">
    <property type="entry name" value="yjdL_sub1_fam"/>
    <property type="match status" value="1"/>
</dbReference>
<dbReference type="CDD" id="cd17346">
    <property type="entry name" value="MFS_DtpA_like"/>
    <property type="match status" value="1"/>
</dbReference>
<name>A0A511BL53_9PROT</name>
<evidence type="ECO:0000256" key="1">
    <source>
        <dbReference type="ARBA" id="ARBA00004651"/>
    </source>
</evidence>
<dbReference type="GO" id="GO:1904680">
    <property type="term" value="F:peptide transmembrane transporter activity"/>
    <property type="evidence" value="ECO:0007669"/>
    <property type="project" value="InterPro"/>
</dbReference>
<evidence type="ECO:0000256" key="4">
    <source>
        <dbReference type="ARBA" id="ARBA00022692"/>
    </source>
</evidence>
<dbReference type="InterPro" id="IPR005279">
    <property type="entry name" value="Dipep/tripep_permease"/>
</dbReference>
<protein>
    <submittedName>
        <fullName evidence="9">POT-family proton dependent transporter</fullName>
    </submittedName>
</protein>
<feature type="transmembrane region" description="Helical" evidence="8">
    <location>
        <begin position="374"/>
        <end position="402"/>
    </location>
</feature>
<keyword evidence="10" id="KW-1185">Reference proteome</keyword>
<feature type="transmembrane region" description="Helical" evidence="8">
    <location>
        <begin position="44"/>
        <end position="64"/>
    </location>
</feature>